<organism evidence="1 2">
    <name type="scientific">Melastoma candidum</name>
    <dbReference type="NCBI Taxonomy" id="119954"/>
    <lineage>
        <taxon>Eukaryota</taxon>
        <taxon>Viridiplantae</taxon>
        <taxon>Streptophyta</taxon>
        <taxon>Embryophyta</taxon>
        <taxon>Tracheophyta</taxon>
        <taxon>Spermatophyta</taxon>
        <taxon>Magnoliopsida</taxon>
        <taxon>eudicotyledons</taxon>
        <taxon>Gunneridae</taxon>
        <taxon>Pentapetalae</taxon>
        <taxon>rosids</taxon>
        <taxon>malvids</taxon>
        <taxon>Myrtales</taxon>
        <taxon>Melastomataceae</taxon>
        <taxon>Melastomatoideae</taxon>
        <taxon>Melastomateae</taxon>
        <taxon>Melastoma</taxon>
    </lineage>
</organism>
<protein>
    <submittedName>
        <fullName evidence="1">Uncharacterized protein</fullName>
    </submittedName>
</protein>
<keyword evidence="2" id="KW-1185">Reference proteome</keyword>
<name>A0ACB9S6L5_9MYRT</name>
<evidence type="ECO:0000313" key="1">
    <source>
        <dbReference type="EMBL" id="KAI4383812.1"/>
    </source>
</evidence>
<proteinExistence type="predicted"/>
<comment type="caution">
    <text evidence="1">The sequence shown here is derived from an EMBL/GenBank/DDBJ whole genome shotgun (WGS) entry which is preliminary data.</text>
</comment>
<reference evidence="2" key="1">
    <citation type="journal article" date="2023" name="Front. Plant Sci.">
        <title>Chromosomal-level genome assembly of Melastoma candidum provides insights into trichome evolution.</title>
        <authorList>
            <person name="Zhong Y."/>
            <person name="Wu W."/>
            <person name="Sun C."/>
            <person name="Zou P."/>
            <person name="Liu Y."/>
            <person name="Dai S."/>
            <person name="Zhou R."/>
        </authorList>
    </citation>
    <scope>NUCLEOTIDE SEQUENCE [LARGE SCALE GENOMIC DNA]</scope>
</reference>
<sequence length="281" mass="29115">MRRASNIFFCSSGTTRAPSSWATSPSPSSGTAASPPPSAPSSSTSSTPFPPTIPPPFPLRLLLVVDYRQVLLLRPPSVTSLVVSYLLLRPNYPLGKSLKNYHLHALAGKPASRSPGSIVVVLTSDHVLVEGFCSRCGSHWSSGPQGGPAFIWVGNSATQCPGQCAWPFHQPIYGSQVPPLVAPNGDVGIDGMIINLATLLARTTTNPFGNGVLPGAGDGLREGVRERGVSELPGEGAGGLDDGRRVQRKRGEREEVPAAGDVGPPGLLRGGRGAGEVGAGF</sequence>
<evidence type="ECO:0000313" key="2">
    <source>
        <dbReference type="Proteomes" id="UP001057402"/>
    </source>
</evidence>
<gene>
    <name evidence="1" type="ORF">MLD38_009610</name>
</gene>
<dbReference type="EMBL" id="CM042882">
    <property type="protein sequence ID" value="KAI4383812.1"/>
    <property type="molecule type" value="Genomic_DNA"/>
</dbReference>
<dbReference type="Proteomes" id="UP001057402">
    <property type="component" value="Chromosome 3"/>
</dbReference>
<accession>A0ACB9S6L5</accession>